<dbReference type="EMBL" id="GBXM01066148">
    <property type="protein sequence ID" value="JAH42429.1"/>
    <property type="molecule type" value="Transcribed_RNA"/>
</dbReference>
<name>A0A0E9SM33_ANGAN</name>
<proteinExistence type="predicted"/>
<dbReference type="AlphaFoldDB" id="A0A0E9SM33"/>
<organism evidence="1">
    <name type="scientific">Anguilla anguilla</name>
    <name type="common">European freshwater eel</name>
    <name type="synonym">Muraena anguilla</name>
    <dbReference type="NCBI Taxonomy" id="7936"/>
    <lineage>
        <taxon>Eukaryota</taxon>
        <taxon>Metazoa</taxon>
        <taxon>Chordata</taxon>
        <taxon>Craniata</taxon>
        <taxon>Vertebrata</taxon>
        <taxon>Euteleostomi</taxon>
        <taxon>Actinopterygii</taxon>
        <taxon>Neopterygii</taxon>
        <taxon>Teleostei</taxon>
        <taxon>Anguilliformes</taxon>
        <taxon>Anguillidae</taxon>
        <taxon>Anguilla</taxon>
    </lineage>
</organism>
<evidence type="ECO:0000313" key="1">
    <source>
        <dbReference type="EMBL" id="JAH42429.1"/>
    </source>
</evidence>
<reference evidence="1" key="1">
    <citation type="submission" date="2014-11" db="EMBL/GenBank/DDBJ databases">
        <authorList>
            <person name="Amaro Gonzalez C."/>
        </authorList>
    </citation>
    <scope>NUCLEOTIDE SEQUENCE</scope>
</reference>
<accession>A0A0E9SM33</accession>
<reference evidence="1" key="2">
    <citation type="journal article" date="2015" name="Fish Shellfish Immunol.">
        <title>Early steps in the European eel (Anguilla anguilla)-Vibrio vulnificus interaction in the gills: Role of the RtxA13 toxin.</title>
        <authorList>
            <person name="Callol A."/>
            <person name="Pajuelo D."/>
            <person name="Ebbesson L."/>
            <person name="Teles M."/>
            <person name="MacKenzie S."/>
            <person name="Amaro C."/>
        </authorList>
    </citation>
    <scope>NUCLEOTIDE SEQUENCE</scope>
</reference>
<sequence length="43" mass="4943">MRLGVVFCVFIQLHGTPRPGVMFIIPRTEANHFGIKNFIKKTQ</sequence>
<protein>
    <submittedName>
        <fullName evidence="1">Uncharacterized protein</fullName>
    </submittedName>
</protein>